<dbReference type="HAMAP" id="MF_01148">
    <property type="entry name" value="Lnt"/>
    <property type="match status" value="1"/>
</dbReference>
<keyword evidence="6 9" id="KW-1133">Transmembrane helix</keyword>
<organism evidence="11 12">
    <name type="scientific">Roseiterribacter gracilis</name>
    <dbReference type="NCBI Taxonomy" id="2812848"/>
    <lineage>
        <taxon>Bacteria</taxon>
        <taxon>Pseudomonadati</taxon>
        <taxon>Pseudomonadota</taxon>
        <taxon>Alphaproteobacteria</taxon>
        <taxon>Rhodospirillales</taxon>
        <taxon>Roseiterribacteraceae</taxon>
        <taxon>Roseiterribacter</taxon>
    </lineage>
</organism>
<evidence type="ECO:0000313" key="11">
    <source>
        <dbReference type="EMBL" id="GIL39247.1"/>
    </source>
</evidence>
<dbReference type="SUPFAM" id="SSF56317">
    <property type="entry name" value="Carbon-nitrogen hydrolase"/>
    <property type="match status" value="1"/>
</dbReference>
<proteinExistence type="inferred from homology"/>
<dbReference type="Proteomes" id="UP000681075">
    <property type="component" value="Unassembled WGS sequence"/>
</dbReference>
<evidence type="ECO:0000256" key="8">
    <source>
        <dbReference type="ARBA" id="ARBA00023315"/>
    </source>
</evidence>
<dbReference type="EC" id="2.3.1.269" evidence="9"/>
<comment type="catalytic activity">
    <reaction evidence="9">
        <text>N-terminal S-1,2-diacyl-sn-glyceryl-L-cysteinyl-[lipoprotein] + a glycerophospholipid = N-acyl-S-1,2-diacyl-sn-glyceryl-L-cysteinyl-[lipoprotein] + a 2-acyl-sn-glycero-3-phospholipid + H(+)</text>
        <dbReference type="Rhea" id="RHEA:48228"/>
        <dbReference type="Rhea" id="RHEA-COMP:14681"/>
        <dbReference type="Rhea" id="RHEA-COMP:14684"/>
        <dbReference type="ChEBI" id="CHEBI:15378"/>
        <dbReference type="ChEBI" id="CHEBI:136912"/>
        <dbReference type="ChEBI" id="CHEBI:140656"/>
        <dbReference type="ChEBI" id="CHEBI:140657"/>
        <dbReference type="ChEBI" id="CHEBI:140660"/>
        <dbReference type="EC" id="2.3.1.269"/>
    </reaction>
</comment>
<dbReference type="InterPro" id="IPR036526">
    <property type="entry name" value="C-N_Hydrolase_sf"/>
</dbReference>
<keyword evidence="3 9" id="KW-1003">Cell membrane</keyword>
<evidence type="ECO:0000256" key="5">
    <source>
        <dbReference type="ARBA" id="ARBA00022692"/>
    </source>
</evidence>
<comment type="similarity">
    <text evidence="2 9">Belongs to the CN hydrolase family. Apolipoprotein N-acyltransferase subfamily.</text>
</comment>
<keyword evidence="5 9" id="KW-0812">Transmembrane</keyword>
<feature type="transmembrane region" description="Helical" evidence="9">
    <location>
        <begin position="167"/>
        <end position="190"/>
    </location>
</feature>
<dbReference type="RefSeq" id="WP_420242346.1">
    <property type="nucleotide sequence ID" value="NZ_BOPV01000001.1"/>
</dbReference>
<dbReference type="EMBL" id="BOPV01000001">
    <property type="protein sequence ID" value="GIL39247.1"/>
    <property type="molecule type" value="Genomic_DNA"/>
</dbReference>
<comment type="function">
    <text evidence="9">Catalyzes the phospholipid dependent N-acylation of the N-terminal cysteine of apolipoprotein, the last step in lipoprotein maturation.</text>
</comment>
<feature type="transmembrane region" description="Helical" evidence="9">
    <location>
        <begin position="202"/>
        <end position="219"/>
    </location>
</feature>
<gene>
    <name evidence="9 11" type="primary">lnt</name>
    <name evidence="11" type="ORF">TMPK1_14840</name>
</gene>
<dbReference type="CDD" id="cd07571">
    <property type="entry name" value="ALP_N-acyl_transferase"/>
    <property type="match status" value="1"/>
</dbReference>
<feature type="transmembrane region" description="Helical" evidence="9">
    <location>
        <begin position="96"/>
        <end position="118"/>
    </location>
</feature>
<evidence type="ECO:0000256" key="4">
    <source>
        <dbReference type="ARBA" id="ARBA00022679"/>
    </source>
</evidence>
<reference evidence="11" key="1">
    <citation type="submission" date="2021-02" db="EMBL/GenBank/DDBJ databases">
        <title>Genome sequence of Rhodospirillales sp. strain TMPK1 isolated from soil.</title>
        <authorList>
            <person name="Nakai R."/>
            <person name="Kusada H."/>
            <person name="Tamaki H."/>
        </authorList>
    </citation>
    <scope>NUCLEOTIDE SEQUENCE</scope>
    <source>
        <strain evidence="11">TMPK1</strain>
    </source>
</reference>
<comment type="subcellular location">
    <subcellularLocation>
        <location evidence="1 9">Cell membrane</location>
        <topology evidence="1 9">Multi-pass membrane protein</topology>
    </subcellularLocation>
</comment>
<dbReference type="PROSITE" id="PS50263">
    <property type="entry name" value="CN_HYDROLASE"/>
    <property type="match status" value="1"/>
</dbReference>
<feature type="domain" description="CN hydrolase" evidence="10">
    <location>
        <begin position="238"/>
        <end position="477"/>
    </location>
</feature>
<name>A0A8S8XD83_9PROT</name>
<protein>
    <recommendedName>
        <fullName evidence="9">Apolipoprotein N-acyltransferase</fullName>
        <shortName evidence="9">ALP N-acyltransferase</shortName>
        <ecNumber evidence="9">2.3.1.269</ecNumber>
    </recommendedName>
</protein>
<evidence type="ECO:0000256" key="9">
    <source>
        <dbReference type="HAMAP-Rule" id="MF_01148"/>
    </source>
</evidence>
<dbReference type="GO" id="GO:0016410">
    <property type="term" value="F:N-acyltransferase activity"/>
    <property type="evidence" value="ECO:0007669"/>
    <property type="project" value="UniProtKB-UniRule"/>
</dbReference>
<keyword evidence="7 9" id="KW-0472">Membrane</keyword>
<evidence type="ECO:0000259" key="10">
    <source>
        <dbReference type="PROSITE" id="PS50263"/>
    </source>
</evidence>
<dbReference type="InterPro" id="IPR003010">
    <property type="entry name" value="C-N_Hydrolase"/>
</dbReference>
<evidence type="ECO:0000256" key="3">
    <source>
        <dbReference type="ARBA" id="ARBA00022475"/>
    </source>
</evidence>
<dbReference type="AlphaFoldDB" id="A0A8S8XD83"/>
<dbReference type="GO" id="GO:0005886">
    <property type="term" value="C:plasma membrane"/>
    <property type="evidence" value="ECO:0007669"/>
    <property type="project" value="UniProtKB-SubCell"/>
</dbReference>
<comment type="caution">
    <text evidence="11">The sequence shown here is derived from an EMBL/GenBank/DDBJ whole genome shotgun (WGS) entry which is preliminary data.</text>
</comment>
<dbReference type="NCBIfam" id="TIGR00546">
    <property type="entry name" value="lnt"/>
    <property type="match status" value="1"/>
</dbReference>
<keyword evidence="4 9" id="KW-0808">Transferase</keyword>
<evidence type="ECO:0000256" key="1">
    <source>
        <dbReference type="ARBA" id="ARBA00004651"/>
    </source>
</evidence>
<dbReference type="InterPro" id="IPR045378">
    <property type="entry name" value="LNT_N"/>
</dbReference>
<keyword evidence="8 9" id="KW-0012">Acyltransferase</keyword>
<evidence type="ECO:0000256" key="6">
    <source>
        <dbReference type="ARBA" id="ARBA00022989"/>
    </source>
</evidence>
<dbReference type="InterPro" id="IPR004563">
    <property type="entry name" value="Apolipo_AcylTrfase"/>
</dbReference>
<feature type="transmembrane region" description="Helical" evidence="9">
    <location>
        <begin position="130"/>
        <end position="147"/>
    </location>
</feature>
<dbReference type="Pfam" id="PF00795">
    <property type="entry name" value="CN_hydrolase"/>
    <property type="match status" value="1"/>
</dbReference>
<evidence type="ECO:0000256" key="7">
    <source>
        <dbReference type="ARBA" id="ARBA00023136"/>
    </source>
</evidence>
<accession>A0A8S8XD83</accession>
<dbReference type="Pfam" id="PF20154">
    <property type="entry name" value="LNT_N"/>
    <property type="match status" value="1"/>
</dbReference>
<evidence type="ECO:0000256" key="2">
    <source>
        <dbReference type="ARBA" id="ARBA00010065"/>
    </source>
</evidence>
<keyword evidence="12" id="KW-1185">Reference proteome</keyword>
<dbReference type="PANTHER" id="PTHR38686:SF1">
    <property type="entry name" value="APOLIPOPROTEIN N-ACYLTRANSFERASE"/>
    <property type="match status" value="1"/>
</dbReference>
<feature type="transmembrane region" description="Helical" evidence="9">
    <location>
        <begin position="23"/>
        <end position="56"/>
    </location>
</feature>
<dbReference type="Gene3D" id="3.60.110.10">
    <property type="entry name" value="Carbon-nitrogen hydrolase"/>
    <property type="match status" value="1"/>
</dbReference>
<dbReference type="GO" id="GO:0042158">
    <property type="term" value="P:lipoprotein biosynthetic process"/>
    <property type="evidence" value="ECO:0007669"/>
    <property type="project" value="UniProtKB-UniRule"/>
</dbReference>
<dbReference type="PANTHER" id="PTHR38686">
    <property type="entry name" value="APOLIPOPROTEIN N-ACYLTRANSFERASE"/>
    <property type="match status" value="1"/>
</dbReference>
<evidence type="ECO:0000313" key="12">
    <source>
        <dbReference type="Proteomes" id="UP000681075"/>
    </source>
</evidence>
<feature type="transmembrane region" description="Helical" evidence="9">
    <location>
        <begin position="68"/>
        <end position="90"/>
    </location>
</feature>
<comment type="pathway">
    <text evidence="9">Protein modification; lipoprotein biosynthesis (N-acyl transfer).</text>
</comment>
<sequence length="511" mass="55103">MHGEGRVARLAARVEGFSVRKHLAAAFVAGAISTLALPPVGLAPILFLTFPFLFLLLHATKTGRGAFFTGWAFGFGWFAISLYWISASLFVDISSFWWLLPFSATALPAGLAIYWALAARITHVIPRDRVLARITALAVTLSVAEFLRGHVLTGFPWNLPGYAWVDWSPVIQITSVIGIYGLTALTLLAALSPAALMVGRRAPFGCAVLVFALLTLWGAHRIGTGPHDEVANAHVRLVQPNIAQTLKWQPDQLRANFQRHLELAREQTGQVPNVVIWPETAVPFVIQDEPDVRNVMGWATPPGGITISGALGRDDEKRIYNSLLALDAKGDIVARFDKFHLVPFGEYVPLRRFIPLKGLAEVSGGDFGSGPGPRTIPLPGLPAASPLICYEVIFPDAAVDATARPGWLLNVTNDGWFGHTAGPHQHLAIARVRAVEQGLPLARAANTGISAMVDPYGRITASLPLGEMGVVDANLPAALNPTPYSHHGNTIFWAISVLLTACSLTGLRNRK</sequence>